<sequence>MGLINSILDYTSEKMLEKPTAHLLTDHMKIQVHHNNLYEDLINLVYDVANIFISPIKMINDRKFAVLSFDPSYSFVSQNLDPSQNQSDISKKPVNLCDKVIIYISGHLDKVTEEKKDRRMHNITIDNTDYSVPINSWYTFDTGIDKKLYFYIHLSIVNGSKTIVFAIHKEKEDQLNIMKDKVIDYYMKTLGKPKMANPQSISDIL</sequence>
<accession>A0A3G4ZQ10</accession>
<proteinExistence type="predicted"/>
<gene>
    <name evidence="1" type="ORF">Barrevirus6_13</name>
</gene>
<reference evidence="1" key="1">
    <citation type="submission" date="2018-10" db="EMBL/GenBank/DDBJ databases">
        <title>Hidden diversity of soil giant viruses.</title>
        <authorList>
            <person name="Schulz F."/>
            <person name="Alteio L."/>
            <person name="Goudeau D."/>
            <person name="Ryan E.M."/>
            <person name="Malmstrom R.R."/>
            <person name="Blanchard J."/>
            <person name="Woyke T."/>
        </authorList>
    </citation>
    <scope>NUCLEOTIDE SEQUENCE</scope>
    <source>
        <strain evidence="1">BAV1</strain>
    </source>
</reference>
<name>A0A3G4ZQ10_9VIRU</name>
<dbReference type="EMBL" id="MK072003">
    <property type="protein sequence ID" value="AYV76975.1"/>
    <property type="molecule type" value="Genomic_DNA"/>
</dbReference>
<evidence type="ECO:0000313" key="1">
    <source>
        <dbReference type="EMBL" id="AYV76975.1"/>
    </source>
</evidence>
<protein>
    <submittedName>
        <fullName evidence="1">Uncharacterized protein</fullName>
    </submittedName>
</protein>
<organism evidence="1">
    <name type="scientific">Barrevirus sp</name>
    <dbReference type="NCBI Taxonomy" id="2487763"/>
    <lineage>
        <taxon>Viruses</taxon>
        <taxon>Varidnaviria</taxon>
        <taxon>Bamfordvirae</taxon>
        <taxon>Nucleocytoviricota</taxon>
        <taxon>Megaviricetes</taxon>
        <taxon>Imitervirales</taxon>
        <taxon>Mimiviridae</taxon>
        <taxon>Klosneuvirinae</taxon>
    </lineage>
</organism>